<feature type="transmembrane region" description="Helical" evidence="7">
    <location>
        <begin position="21"/>
        <end position="39"/>
    </location>
</feature>
<keyword evidence="2" id="KW-0805">Transcription regulation</keyword>
<dbReference type="InterPro" id="IPR017930">
    <property type="entry name" value="Myb_dom"/>
</dbReference>
<dbReference type="FunFam" id="1.10.10.60:FF:000007">
    <property type="entry name" value="Two-component response regulator"/>
    <property type="match status" value="1"/>
</dbReference>
<keyword evidence="7" id="KW-0812">Transmembrane</keyword>
<dbReference type="PANTHER" id="PTHR31312">
    <property type="entry name" value="TRANSCRIPTION ACTIVATOR GLK1"/>
    <property type="match status" value="1"/>
</dbReference>
<keyword evidence="5" id="KW-0539">Nucleus</keyword>
<dbReference type="InterPro" id="IPR044825">
    <property type="entry name" value="GLK1/2-like"/>
</dbReference>
<dbReference type="GO" id="GO:0045893">
    <property type="term" value="P:positive regulation of DNA-templated transcription"/>
    <property type="evidence" value="ECO:0007669"/>
    <property type="project" value="InterPro"/>
</dbReference>
<keyword evidence="3" id="KW-0238">DNA-binding</keyword>
<feature type="compositionally biased region" description="Basic and acidic residues" evidence="6">
    <location>
        <begin position="149"/>
        <end position="166"/>
    </location>
</feature>
<feature type="region of interest" description="Disordered" evidence="6">
    <location>
        <begin position="130"/>
        <end position="185"/>
    </location>
</feature>
<feature type="domain" description="HTH myb-type" evidence="8">
    <location>
        <begin position="189"/>
        <end position="248"/>
    </location>
</feature>
<keyword evidence="7" id="KW-0472">Membrane</keyword>
<dbReference type="GO" id="GO:0003677">
    <property type="term" value="F:DNA binding"/>
    <property type="evidence" value="ECO:0007669"/>
    <property type="project" value="UniProtKB-KW"/>
</dbReference>
<evidence type="ECO:0000256" key="6">
    <source>
        <dbReference type="SAM" id="MobiDB-lite"/>
    </source>
</evidence>
<keyword evidence="4" id="KW-0804">Transcription</keyword>
<dbReference type="PANTHER" id="PTHR31312:SF7">
    <property type="entry name" value="TRANSCRIPTION ACTIVATOR GLK2"/>
    <property type="match status" value="1"/>
</dbReference>
<dbReference type="Gene3D" id="1.10.10.60">
    <property type="entry name" value="Homeodomain-like"/>
    <property type="match status" value="1"/>
</dbReference>
<sequence length="439" mass="49517">MMAYKYFNKPWKYLYRCRHTRLYIYTHVLLLHCIIFFLSKYSNLELFHFHYSMLTVSPLIVNTTSRENYMAADFSDFTTEGLPDFTMVGEGSLDLLGGIDFYDDFFIGFDGDDALPDLEIDCDILGEYSGSGRDDEQEMEGNSSTASETSERDGGVVKHDGGDSTHKMVRRGKRKGKKNKDCLSVDNEIKKKPKVDWTPELHRNFVQAVEQLGIDKAVPSRILEIMNVKSLTRHNVASHLQKYRSHRKHLLAREAEAASWNLRRHATVAVAGLGGKKPWMAPALGYTPNVTQMHHGHFRPLHVWGHPTWPKHKHNHPSSSTHRTYQIPAVAAPPSSWPGQPPYWHQQALYPQGYGMATPNHSMYNNKSETSIGVPTRQLSPTTNPPIDIHPSNESIDAAIGDVITKPWLPLPLGLKPPSVDGVMTELQRQGVPNVPPLP</sequence>
<evidence type="ECO:0000256" key="3">
    <source>
        <dbReference type="ARBA" id="ARBA00023125"/>
    </source>
</evidence>
<dbReference type="GO" id="GO:0005634">
    <property type="term" value="C:nucleus"/>
    <property type="evidence" value="ECO:0007669"/>
    <property type="project" value="UniProtKB-SubCell"/>
</dbReference>
<comment type="subcellular location">
    <subcellularLocation>
        <location evidence="1">Nucleus</location>
    </subcellularLocation>
</comment>
<evidence type="ECO:0000256" key="7">
    <source>
        <dbReference type="SAM" id="Phobius"/>
    </source>
</evidence>
<dbReference type="GO" id="GO:0003700">
    <property type="term" value="F:DNA-binding transcription factor activity"/>
    <property type="evidence" value="ECO:0007669"/>
    <property type="project" value="InterPro"/>
</dbReference>
<evidence type="ECO:0000313" key="9">
    <source>
        <dbReference type="EMBL" id="CAG7894596.1"/>
    </source>
</evidence>
<dbReference type="InterPro" id="IPR001005">
    <property type="entry name" value="SANT/Myb"/>
</dbReference>
<dbReference type="PROSITE" id="PS51294">
    <property type="entry name" value="HTH_MYB"/>
    <property type="match status" value="1"/>
</dbReference>
<evidence type="ECO:0000313" key="10">
    <source>
        <dbReference type="Proteomes" id="UP000694005"/>
    </source>
</evidence>
<organism evidence="9 10">
    <name type="scientific">Brassica campestris</name>
    <name type="common">Field mustard</name>
    <dbReference type="NCBI Taxonomy" id="3711"/>
    <lineage>
        <taxon>Eukaryota</taxon>
        <taxon>Viridiplantae</taxon>
        <taxon>Streptophyta</taxon>
        <taxon>Embryophyta</taxon>
        <taxon>Tracheophyta</taxon>
        <taxon>Spermatophyta</taxon>
        <taxon>Magnoliopsida</taxon>
        <taxon>eudicotyledons</taxon>
        <taxon>Gunneridae</taxon>
        <taxon>Pentapetalae</taxon>
        <taxon>rosids</taxon>
        <taxon>malvids</taxon>
        <taxon>Brassicales</taxon>
        <taxon>Brassicaceae</taxon>
        <taxon>Brassiceae</taxon>
        <taxon>Brassica</taxon>
    </lineage>
</organism>
<feature type="compositionally biased region" description="Basic residues" evidence="6">
    <location>
        <begin position="167"/>
        <end position="178"/>
    </location>
</feature>
<protein>
    <recommendedName>
        <fullName evidence="8">HTH myb-type domain-containing protein</fullName>
    </recommendedName>
</protein>
<evidence type="ECO:0000256" key="4">
    <source>
        <dbReference type="ARBA" id="ARBA00023163"/>
    </source>
</evidence>
<proteinExistence type="predicted"/>
<evidence type="ECO:0000259" key="8">
    <source>
        <dbReference type="PROSITE" id="PS51294"/>
    </source>
</evidence>
<dbReference type="SUPFAM" id="SSF46689">
    <property type="entry name" value="Homeodomain-like"/>
    <property type="match status" value="1"/>
</dbReference>
<dbReference type="InterPro" id="IPR009057">
    <property type="entry name" value="Homeodomain-like_sf"/>
</dbReference>
<evidence type="ECO:0000256" key="2">
    <source>
        <dbReference type="ARBA" id="ARBA00023015"/>
    </source>
</evidence>
<dbReference type="NCBIfam" id="TIGR01557">
    <property type="entry name" value="myb_SHAQKYF"/>
    <property type="match status" value="1"/>
</dbReference>
<dbReference type="InterPro" id="IPR006447">
    <property type="entry name" value="Myb_dom_plants"/>
</dbReference>
<accession>A0A8D9M193</accession>
<name>A0A8D9M193_BRACM</name>
<reference evidence="9 10" key="1">
    <citation type="submission" date="2021-07" db="EMBL/GenBank/DDBJ databases">
        <authorList>
            <consortium name="Genoscope - CEA"/>
            <person name="William W."/>
        </authorList>
    </citation>
    <scope>NUCLEOTIDE SEQUENCE [LARGE SCALE GENOMIC DNA]</scope>
</reference>
<gene>
    <name evidence="9" type="ORF">BRAPAZ1V2_A02P35480.2</name>
</gene>
<dbReference type="Pfam" id="PF00249">
    <property type="entry name" value="Myb_DNA-binding"/>
    <property type="match status" value="1"/>
</dbReference>
<dbReference type="Gramene" id="A02p35480.2_BraZ1">
    <property type="protein sequence ID" value="A02p35480.2_BraZ1.CDS"/>
    <property type="gene ID" value="A02g35480.2_BraZ1"/>
</dbReference>
<dbReference type="EMBL" id="LS974618">
    <property type="protein sequence ID" value="CAG7894596.1"/>
    <property type="molecule type" value="Genomic_DNA"/>
</dbReference>
<dbReference type="Proteomes" id="UP000694005">
    <property type="component" value="Chromosome A02"/>
</dbReference>
<keyword evidence="7" id="KW-1133">Transmembrane helix</keyword>
<evidence type="ECO:0000256" key="1">
    <source>
        <dbReference type="ARBA" id="ARBA00004123"/>
    </source>
</evidence>
<dbReference type="AlphaFoldDB" id="A0A8D9M193"/>
<evidence type="ECO:0000256" key="5">
    <source>
        <dbReference type="ARBA" id="ARBA00023242"/>
    </source>
</evidence>